<evidence type="ECO:0000256" key="5">
    <source>
        <dbReference type="RuleBase" id="RU361153"/>
    </source>
</evidence>
<keyword evidence="3 5" id="KW-0378">Hydrolase</keyword>
<dbReference type="GO" id="GO:0008810">
    <property type="term" value="F:cellulase activity"/>
    <property type="evidence" value="ECO:0007669"/>
    <property type="project" value="UniProtKB-EC"/>
</dbReference>
<dbReference type="InterPro" id="IPR017853">
    <property type="entry name" value="GH"/>
</dbReference>
<comment type="caution">
    <text evidence="7">The sequence shown here is derived from an EMBL/GenBank/DDBJ whole genome shotgun (WGS) entry which is preliminary data.</text>
</comment>
<sequence length="377" mass="42186">MRPAVPAQAAVQVGDGQRGLNIQTLYVQANIIYDHPTAVGTGEPQSSYNYLAGLGHKLIRLNINWDYLQPNLDTGNRTFHSAYWAAVKSEVSKIRTAGMRTVLDLHNGCEWKKPKTSTTLLCGAGLTTTDTTDVWRKLSTEFKNDTSVVAYDLFNEPVRFNHPTRPEVRKPDYQPYSTYKTHVNAVVAAIRANSDNKTIWVESLCCHWSQDLPDTDPGGGWVVDPQNKIVYSLHMYPVGDSTAGETYNPAKEDPNYEQPPGNFWADYGYDRGFLGRLDRFGRWCVDRGVRCSIGEVGWYGYGQSATSAAQWNELGDIWYYKANFYGLDVTYFGASSAYHEGLTAYDAPGPDTWLPAAGISRKQAQATILEKPEHRSR</sequence>
<gene>
    <name evidence="7" type="ORF">FK530_17415</name>
</gene>
<comment type="catalytic activity">
    <reaction evidence="1">
        <text>Endohydrolysis of (1-&gt;4)-beta-D-glucosidic linkages in cellulose, lichenin and cereal beta-D-glucans.</text>
        <dbReference type="EC" id="3.2.1.4"/>
    </reaction>
</comment>
<evidence type="ECO:0000259" key="6">
    <source>
        <dbReference type="Pfam" id="PF00150"/>
    </source>
</evidence>
<dbReference type="PANTHER" id="PTHR34142">
    <property type="entry name" value="ENDO-BETA-1,4-GLUCANASE A"/>
    <property type="match status" value="1"/>
</dbReference>
<proteinExistence type="inferred from homology"/>
<keyword evidence="4 5" id="KW-0326">Glycosidase</keyword>
<organism evidence="7 8">
    <name type="scientific">Tsukamurella conjunctivitidis</name>
    <dbReference type="NCBI Taxonomy" id="2592068"/>
    <lineage>
        <taxon>Bacteria</taxon>
        <taxon>Bacillati</taxon>
        <taxon>Actinomycetota</taxon>
        <taxon>Actinomycetes</taxon>
        <taxon>Mycobacteriales</taxon>
        <taxon>Tsukamurellaceae</taxon>
        <taxon>Tsukamurella</taxon>
    </lineage>
</organism>
<dbReference type="GO" id="GO:0009251">
    <property type="term" value="P:glucan catabolic process"/>
    <property type="evidence" value="ECO:0007669"/>
    <property type="project" value="TreeGrafter"/>
</dbReference>
<dbReference type="Pfam" id="PF00150">
    <property type="entry name" value="Cellulase"/>
    <property type="match status" value="1"/>
</dbReference>
<comment type="similarity">
    <text evidence="5">Belongs to the glycosyl hydrolase 5 (cellulase A) family.</text>
</comment>
<dbReference type="PROSITE" id="PS00659">
    <property type="entry name" value="GLYCOSYL_HYDROL_F5"/>
    <property type="match status" value="1"/>
</dbReference>
<dbReference type="InterPro" id="IPR001547">
    <property type="entry name" value="Glyco_hydro_5"/>
</dbReference>
<dbReference type="Proteomes" id="UP000319375">
    <property type="component" value="Unassembled WGS sequence"/>
</dbReference>
<evidence type="ECO:0000313" key="8">
    <source>
        <dbReference type="Proteomes" id="UP000319375"/>
    </source>
</evidence>
<evidence type="ECO:0000256" key="1">
    <source>
        <dbReference type="ARBA" id="ARBA00000966"/>
    </source>
</evidence>
<dbReference type="EMBL" id="VIGX01000011">
    <property type="protein sequence ID" value="TWS27738.1"/>
    <property type="molecule type" value="Genomic_DNA"/>
</dbReference>
<name>A0A5C5RZ21_9ACTN</name>
<evidence type="ECO:0000256" key="4">
    <source>
        <dbReference type="ARBA" id="ARBA00023295"/>
    </source>
</evidence>
<dbReference type="InterPro" id="IPR018087">
    <property type="entry name" value="Glyco_hydro_5_CS"/>
</dbReference>
<dbReference type="Gene3D" id="3.20.20.80">
    <property type="entry name" value="Glycosidases"/>
    <property type="match status" value="1"/>
</dbReference>
<dbReference type="EC" id="3.2.1.4" evidence="2"/>
<feature type="domain" description="Glycoside hydrolase family 5" evidence="6">
    <location>
        <begin position="49"/>
        <end position="319"/>
    </location>
</feature>
<keyword evidence="8" id="KW-1185">Reference proteome</keyword>
<protein>
    <recommendedName>
        <fullName evidence="2">cellulase</fullName>
        <ecNumber evidence="2">3.2.1.4</ecNumber>
    </recommendedName>
</protein>
<accession>A0A5C5RZ21</accession>
<dbReference type="SUPFAM" id="SSF51445">
    <property type="entry name" value="(Trans)glycosidases"/>
    <property type="match status" value="1"/>
</dbReference>
<reference evidence="7 8" key="1">
    <citation type="submission" date="2019-06" db="EMBL/GenBank/DDBJ databases">
        <title>Tsukamurella conjunctivitidis sp. nov., Tsukamurella assacharolytica sp. nov. and Tsukamurella sputae sp. nov. isolated from patients with conjunctivitis, bacteraemia (lymphoma) and respiratory infection (sputum) in Hong Kong.</title>
        <authorList>
            <person name="Teng J.L.L."/>
            <person name="Lee H.H."/>
            <person name="Fong J.Y.H."/>
            <person name="Fok K.M.N."/>
            <person name="Lau S.K.P."/>
            <person name="Woo P.C.Y."/>
        </authorList>
    </citation>
    <scope>NUCLEOTIDE SEQUENCE [LARGE SCALE GENOMIC DNA]</scope>
    <source>
        <strain evidence="7 8">HKU72</strain>
    </source>
</reference>
<dbReference type="OrthoDB" id="4771662at2"/>
<dbReference type="AlphaFoldDB" id="A0A5C5RZ21"/>
<evidence type="ECO:0000256" key="3">
    <source>
        <dbReference type="ARBA" id="ARBA00022801"/>
    </source>
</evidence>
<evidence type="ECO:0000256" key="2">
    <source>
        <dbReference type="ARBA" id="ARBA00012601"/>
    </source>
</evidence>
<evidence type="ECO:0000313" key="7">
    <source>
        <dbReference type="EMBL" id="TWS27738.1"/>
    </source>
</evidence>
<dbReference type="PANTHER" id="PTHR34142:SF1">
    <property type="entry name" value="GLYCOSIDE HYDROLASE FAMILY 5 DOMAIN-CONTAINING PROTEIN"/>
    <property type="match status" value="1"/>
</dbReference>